<dbReference type="PROSITE" id="PS50977">
    <property type="entry name" value="HTH_TETR_2"/>
    <property type="match status" value="1"/>
</dbReference>
<evidence type="ECO:0000256" key="4">
    <source>
        <dbReference type="PROSITE-ProRule" id="PRU00335"/>
    </source>
</evidence>
<evidence type="ECO:0000256" key="1">
    <source>
        <dbReference type="ARBA" id="ARBA00023015"/>
    </source>
</evidence>
<evidence type="ECO:0000259" key="6">
    <source>
        <dbReference type="PROSITE" id="PS50977"/>
    </source>
</evidence>
<feature type="compositionally biased region" description="Low complexity" evidence="5">
    <location>
        <begin position="1"/>
        <end position="24"/>
    </location>
</feature>
<feature type="region of interest" description="Disordered" evidence="5">
    <location>
        <begin position="1"/>
        <end position="42"/>
    </location>
</feature>
<dbReference type="InterPro" id="IPR036271">
    <property type="entry name" value="Tet_transcr_reg_TetR-rel_C_sf"/>
</dbReference>
<dbReference type="EMBL" id="FTMI01000001">
    <property type="protein sequence ID" value="SIP88777.1"/>
    <property type="molecule type" value="Genomic_DNA"/>
</dbReference>
<dbReference type="SUPFAM" id="SSF48498">
    <property type="entry name" value="Tetracyclin repressor-like, C-terminal domain"/>
    <property type="match status" value="1"/>
</dbReference>
<dbReference type="SUPFAM" id="SSF46689">
    <property type="entry name" value="Homeodomain-like"/>
    <property type="match status" value="1"/>
</dbReference>
<dbReference type="PRINTS" id="PR00455">
    <property type="entry name" value="HTHTETR"/>
</dbReference>
<keyword evidence="8" id="KW-1185">Reference proteome</keyword>
<dbReference type="Pfam" id="PF00440">
    <property type="entry name" value="TetR_N"/>
    <property type="match status" value="1"/>
</dbReference>
<dbReference type="Gene3D" id="1.10.357.10">
    <property type="entry name" value="Tetracycline Repressor, domain 2"/>
    <property type="match status" value="1"/>
</dbReference>
<dbReference type="PANTHER" id="PTHR30055:SF234">
    <property type="entry name" value="HTH-TYPE TRANSCRIPTIONAL REGULATOR BETI"/>
    <property type="match status" value="1"/>
</dbReference>
<dbReference type="GO" id="GO:0000976">
    <property type="term" value="F:transcription cis-regulatory region binding"/>
    <property type="evidence" value="ECO:0007669"/>
    <property type="project" value="TreeGrafter"/>
</dbReference>
<accession>A0A1N6N9S6</accession>
<evidence type="ECO:0000256" key="2">
    <source>
        <dbReference type="ARBA" id="ARBA00023125"/>
    </source>
</evidence>
<evidence type="ECO:0000256" key="3">
    <source>
        <dbReference type="ARBA" id="ARBA00023163"/>
    </source>
</evidence>
<sequence length="245" mass="25847">MTDASPAPSAPGDADASDSASSRSPRPRSPRPRRPRPGTAERREEILRAAMRVFGSRGYHQGSLAEVAEQVGITHAGVLHHFGSKERLLTEVLASRDRDGVAHLEGQHMPGGLDLFRHLVATAAANAERPGIVQTYTVLAGEAVTDDHPARAWVTARFAGLRADVAGALREVVEERRAAGDETAAVPDDRALDLAASTIIAAMDGLQTQWLLDPAAVDLAEATAFAIEAVLAATLAGARRPRPLA</sequence>
<dbReference type="InterPro" id="IPR001647">
    <property type="entry name" value="HTH_TetR"/>
</dbReference>
<reference evidence="8" key="1">
    <citation type="submission" date="2017-01" db="EMBL/GenBank/DDBJ databases">
        <authorList>
            <person name="Varghese N."/>
            <person name="Submissions S."/>
        </authorList>
    </citation>
    <scope>NUCLEOTIDE SEQUENCE [LARGE SCALE GENOMIC DNA]</scope>
    <source>
        <strain evidence="8">3bp</strain>
    </source>
</reference>
<feature type="compositionally biased region" description="Basic residues" evidence="5">
    <location>
        <begin position="25"/>
        <end position="36"/>
    </location>
</feature>
<feature type="DNA-binding region" description="H-T-H motif" evidence="4">
    <location>
        <begin position="63"/>
        <end position="82"/>
    </location>
</feature>
<proteinExistence type="predicted"/>
<keyword evidence="1" id="KW-0805">Transcription regulation</keyword>
<gene>
    <name evidence="7" type="ORF">SAMN05518682_0296</name>
</gene>
<evidence type="ECO:0000256" key="5">
    <source>
        <dbReference type="SAM" id="MobiDB-lite"/>
    </source>
</evidence>
<evidence type="ECO:0000313" key="7">
    <source>
        <dbReference type="EMBL" id="SIP88777.1"/>
    </source>
</evidence>
<name>A0A1N6N9S6_9MICO</name>
<dbReference type="AlphaFoldDB" id="A0A1N6N9S6"/>
<keyword evidence="3" id="KW-0804">Transcription</keyword>
<protein>
    <submittedName>
        <fullName evidence="7">Transcriptional regulator, TetR family</fullName>
    </submittedName>
</protein>
<organism evidence="7 8">
    <name type="scientific">Cellulosimicrobium aquatile</name>
    <dbReference type="NCBI Taxonomy" id="1612203"/>
    <lineage>
        <taxon>Bacteria</taxon>
        <taxon>Bacillati</taxon>
        <taxon>Actinomycetota</taxon>
        <taxon>Actinomycetes</taxon>
        <taxon>Micrococcales</taxon>
        <taxon>Promicromonosporaceae</taxon>
        <taxon>Cellulosimicrobium</taxon>
    </lineage>
</organism>
<feature type="domain" description="HTH tetR-type" evidence="6">
    <location>
        <begin position="40"/>
        <end position="100"/>
    </location>
</feature>
<dbReference type="RefSeq" id="WP_083711212.1">
    <property type="nucleotide sequence ID" value="NZ_FTMI01000001.1"/>
</dbReference>
<evidence type="ECO:0000313" key="8">
    <source>
        <dbReference type="Proteomes" id="UP000186235"/>
    </source>
</evidence>
<keyword evidence="2 4" id="KW-0238">DNA-binding</keyword>
<dbReference type="InterPro" id="IPR009057">
    <property type="entry name" value="Homeodomain-like_sf"/>
</dbReference>
<dbReference type="InterPro" id="IPR050109">
    <property type="entry name" value="HTH-type_TetR-like_transc_reg"/>
</dbReference>
<dbReference type="Proteomes" id="UP000186235">
    <property type="component" value="Unassembled WGS sequence"/>
</dbReference>
<dbReference type="PANTHER" id="PTHR30055">
    <property type="entry name" value="HTH-TYPE TRANSCRIPTIONAL REGULATOR RUTR"/>
    <property type="match status" value="1"/>
</dbReference>
<dbReference type="GO" id="GO:0003700">
    <property type="term" value="F:DNA-binding transcription factor activity"/>
    <property type="evidence" value="ECO:0007669"/>
    <property type="project" value="TreeGrafter"/>
</dbReference>